<evidence type="ECO:0000256" key="2">
    <source>
        <dbReference type="ARBA" id="ARBA00022448"/>
    </source>
</evidence>
<keyword evidence="4" id="KW-0808">Transferase</keyword>
<dbReference type="InterPro" id="IPR001127">
    <property type="entry name" value="PTS_EIIA_1_perm"/>
</dbReference>
<evidence type="ECO:0000256" key="6">
    <source>
        <dbReference type="ARBA" id="ARBA00022777"/>
    </source>
</evidence>
<feature type="domain" description="PTS EIIA type-1" evidence="7">
    <location>
        <begin position="30"/>
        <end position="134"/>
    </location>
</feature>
<keyword evidence="2" id="KW-0813">Transport</keyword>
<gene>
    <name evidence="8" type="ORF">JZO85_10125</name>
</gene>
<evidence type="ECO:0000256" key="3">
    <source>
        <dbReference type="ARBA" id="ARBA00022597"/>
    </source>
</evidence>
<keyword evidence="3 8" id="KW-0762">Sugar transport</keyword>
<protein>
    <submittedName>
        <fullName evidence="8">PTS glucose transporter subunit IIA</fullName>
    </submittedName>
</protein>
<evidence type="ECO:0000256" key="4">
    <source>
        <dbReference type="ARBA" id="ARBA00022679"/>
    </source>
</evidence>
<keyword evidence="9" id="KW-1185">Reference proteome</keyword>
<dbReference type="Pfam" id="PF00358">
    <property type="entry name" value="PTS_EIIA_1"/>
    <property type="match status" value="1"/>
</dbReference>
<keyword evidence="6" id="KW-0418">Kinase</keyword>
<organism evidence="8 9">
    <name type="scientific">Candidatus Enterococcus murrayae</name>
    <dbReference type="NCBI Taxonomy" id="2815321"/>
    <lineage>
        <taxon>Bacteria</taxon>
        <taxon>Bacillati</taxon>
        <taxon>Bacillota</taxon>
        <taxon>Bacilli</taxon>
        <taxon>Lactobacillales</taxon>
        <taxon>Enterococcaceae</taxon>
        <taxon>Enterococcus</taxon>
    </lineage>
</organism>
<dbReference type="NCBIfam" id="TIGR00830">
    <property type="entry name" value="PTBA"/>
    <property type="match status" value="1"/>
</dbReference>
<comment type="subcellular location">
    <subcellularLocation>
        <location evidence="1">Cytoplasm</location>
    </subcellularLocation>
</comment>
<dbReference type="PROSITE" id="PS51093">
    <property type="entry name" value="PTS_EIIA_TYPE_1"/>
    <property type="match status" value="1"/>
</dbReference>
<dbReference type="InterPro" id="IPR050890">
    <property type="entry name" value="PTS_EIIA_component"/>
</dbReference>
<sequence>MFFDRFKKKKETIVTQPVEGKLLALSEVADPVFSQGVMGIGFAVQPSNGKILSPVNGVVESVFPTKHAITLKSETGIDVLVHIGIDTVELNGEGIQPRVSVGEKVTNRTQIAEVDLEKLAKADKASDIIIVFPSLNQELIKQFDLSGTAATVAIL</sequence>
<evidence type="ECO:0000313" key="8">
    <source>
        <dbReference type="EMBL" id="MBO0452628.1"/>
    </source>
</evidence>
<dbReference type="RefSeq" id="WP_207108401.1">
    <property type="nucleotide sequence ID" value="NZ_JAFLVR010000021.1"/>
</dbReference>
<accession>A0ABS3HJ97</accession>
<dbReference type="Proteomes" id="UP000664495">
    <property type="component" value="Unassembled WGS sequence"/>
</dbReference>
<dbReference type="EMBL" id="JAFLVR010000021">
    <property type="protein sequence ID" value="MBO0452628.1"/>
    <property type="molecule type" value="Genomic_DNA"/>
</dbReference>
<reference evidence="8 9" key="1">
    <citation type="submission" date="2021-03" db="EMBL/GenBank/DDBJ databases">
        <title>Enterococcal diversity collection.</title>
        <authorList>
            <person name="Gilmore M.S."/>
            <person name="Schwartzman J."/>
            <person name="Van Tyne D."/>
            <person name="Martin M."/>
            <person name="Earl A.M."/>
            <person name="Manson A.L."/>
            <person name="Straub T."/>
            <person name="Salamzade R."/>
            <person name="Saavedra J."/>
            <person name="Lebreton F."/>
            <person name="Prichula J."/>
            <person name="Schaufler K."/>
            <person name="Gaca A."/>
            <person name="Sgardioli B."/>
            <person name="Wagenaar J."/>
            <person name="Strong T."/>
        </authorList>
    </citation>
    <scope>NUCLEOTIDE SEQUENCE [LARGE SCALE GENOMIC DNA]</scope>
    <source>
        <strain evidence="8 9">MJM16</strain>
    </source>
</reference>
<evidence type="ECO:0000256" key="1">
    <source>
        <dbReference type="ARBA" id="ARBA00004496"/>
    </source>
</evidence>
<evidence type="ECO:0000313" key="9">
    <source>
        <dbReference type="Proteomes" id="UP000664495"/>
    </source>
</evidence>
<comment type="caution">
    <text evidence="8">The sequence shown here is derived from an EMBL/GenBank/DDBJ whole genome shotgun (WGS) entry which is preliminary data.</text>
</comment>
<dbReference type="PROSITE" id="PS00371">
    <property type="entry name" value="PTS_EIIA_TYPE_1_HIS"/>
    <property type="match status" value="1"/>
</dbReference>
<evidence type="ECO:0000256" key="5">
    <source>
        <dbReference type="ARBA" id="ARBA00022683"/>
    </source>
</evidence>
<dbReference type="SUPFAM" id="SSF51261">
    <property type="entry name" value="Duplicated hybrid motif"/>
    <property type="match status" value="1"/>
</dbReference>
<proteinExistence type="predicted"/>
<dbReference type="PANTHER" id="PTHR45008">
    <property type="entry name" value="PTS SYSTEM GLUCOSE-SPECIFIC EIIA COMPONENT"/>
    <property type="match status" value="1"/>
</dbReference>
<dbReference type="PANTHER" id="PTHR45008:SF1">
    <property type="entry name" value="PTS SYSTEM GLUCOSE-SPECIFIC EIIA COMPONENT"/>
    <property type="match status" value="1"/>
</dbReference>
<evidence type="ECO:0000259" key="7">
    <source>
        <dbReference type="PROSITE" id="PS51093"/>
    </source>
</evidence>
<keyword evidence="5" id="KW-0598">Phosphotransferase system</keyword>
<name>A0ABS3HJ97_9ENTE</name>
<dbReference type="InterPro" id="IPR011055">
    <property type="entry name" value="Dup_hybrid_motif"/>
</dbReference>
<dbReference type="Gene3D" id="2.70.70.10">
    <property type="entry name" value="Glucose Permease (Domain IIA)"/>
    <property type="match status" value="1"/>
</dbReference>